<comment type="similarity">
    <text evidence="2 8">Belongs to the lipase maturation factor family.</text>
</comment>
<evidence type="ECO:0000256" key="3">
    <source>
        <dbReference type="ARBA" id="ARBA00022692"/>
    </source>
</evidence>
<evidence type="ECO:0000256" key="8">
    <source>
        <dbReference type="RuleBase" id="RU361229"/>
    </source>
</evidence>
<feature type="region of interest" description="Disordered" evidence="9">
    <location>
        <begin position="427"/>
        <end position="460"/>
    </location>
</feature>
<feature type="transmembrane region" description="Helical" evidence="8">
    <location>
        <begin position="350"/>
        <end position="372"/>
    </location>
</feature>
<evidence type="ECO:0000256" key="5">
    <source>
        <dbReference type="ARBA" id="ARBA00022989"/>
    </source>
</evidence>
<feature type="transmembrane region" description="Helical" evidence="8">
    <location>
        <begin position="69"/>
        <end position="89"/>
    </location>
</feature>
<evidence type="ECO:0000259" key="11">
    <source>
        <dbReference type="Pfam" id="PF25179"/>
    </source>
</evidence>
<evidence type="ECO:0000256" key="7">
    <source>
        <dbReference type="ARBA" id="ARBA00023180"/>
    </source>
</evidence>
<comment type="subcellular location">
    <subcellularLocation>
        <location evidence="1 8">Endoplasmic reticulum membrane</location>
        <topology evidence="1 8">Multi-pass membrane protein</topology>
    </subcellularLocation>
</comment>
<dbReference type="Pfam" id="PF25179">
    <property type="entry name" value="LMF1_C"/>
    <property type="match status" value="1"/>
</dbReference>
<keyword evidence="7" id="KW-0325">Glycoprotein</keyword>
<comment type="caution">
    <text evidence="12">The sequence shown here is derived from an EMBL/GenBank/DDBJ whole genome shotgun (WGS) entry which is preliminary data.</text>
</comment>
<evidence type="ECO:0000256" key="6">
    <source>
        <dbReference type="ARBA" id="ARBA00023136"/>
    </source>
</evidence>
<keyword evidence="5 8" id="KW-1133">Transmembrane helix</keyword>
<dbReference type="EMBL" id="BTSY01000007">
    <property type="protein sequence ID" value="GMT35344.1"/>
    <property type="molecule type" value="Genomic_DNA"/>
</dbReference>
<dbReference type="Pfam" id="PF06762">
    <property type="entry name" value="LMF1"/>
    <property type="match status" value="1"/>
</dbReference>
<keyword evidence="4 8" id="KW-0256">Endoplasmic reticulum</keyword>
<feature type="domain" description="Lipase maturation factor 1/2 C-terminal" evidence="11">
    <location>
        <begin position="517"/>
        <end position="667"/>
    </location>
</feature>
<evidence type="ECO:0000313" key="13">
    <source>
        <dbReference type="Proteomes" id="UP001432322"/>
    </source>
</evidence>
<feature type="transmembrane region" description="Helical" evidence="8">
    <location>
        <begin position="470"/>
        <end position="488"/>
    </location>
</feature>
<proteinExistence type="inferred from homology"/>
<protein>
    <recommendedName>
        <fullName evidence="8">Lipase maturation factor</fullName>
    </recommendedName>
</protein>
<evidence type="ECO:0000256" key="2">
    <source>
        <dbReference type="ARBA" id="ARBA00005512"/>
    </source>
</evidence>
<feature type="transmembrane region" description="Helical" evidence="8">
    <location>
        <begin position="193"/>
        <end position="214"/>
    </location>
</feature>
<feature type="transmembrane region" description="Helical" evidence="8">
    <location>
        <begin position="400"/>
        <end position="421"/>
    </location>
</feature>
<dbReference type="InterPro" id="IPR057434">
    <property type="entry name" value="LMF1/2_N"/>
</dbReference>
<comment type="function">
    <text evidence="8">Involved in the maturation of specific proteins in the endoplasmic reticulum.</text>
</comment>
<dbReference type="Proteomes" id="UP001432322">
    <property type="component" value="Unassembled WGS sequence"/>
</dbReference>
<keyword evidence="6 8" id="KW-0472">Membrane</keyword>
<evidence type="ECO:0000259" key="10">
    <source>
        <dbReference type="Pfam" id="PF06762"/>
    </source>
</evidence>
<evidence type="ECO:0000313" key="12">
    <source>
        <dbReference type="EMBL" id="GMT35344.1"/>
    </source>
</evidence>
<name>A0AAV5WT15_9BILA</name>
<dbReference type="InterPro" id="IPR057433">
    <property type="entry name" value="LMF1/2_C"/>
</dbReference>
<gene>
    <name evidence="12" type="ORF">PFISCL1PPCAC_26641</name>
</gene>
<feature type="transmembrane region" description="Helical" evidence="8">
    <location>
        <begin position="160"/>
        <end position="181"/>
    </location>
</feature>
<evidence type="ECO:0000256" key="1">
    <source>
        <dbReference type="ARBA" id="ARBA00004477"/>
    </source>
</evidence>
<dbReference type="InterPro" id="IPR009613">
    <property type="entry name" value="LMF"/>
</dbReference>
<reference evidence="12" key="1">
    <citation type="submission" date="2023-10" db="EMBL/GenBank/DDBJ databases">
        <title>Genome assembly of Pristionchus species.</title>
        <authorList>
            <person name="Yoshida K."/>
            <person name="Sommer R.J."/>
        </authorList>
    </citation>
    <scope>NUCLEOTIDE SEQUENCE</scope>
    <source>
        <strain evidence="12">RS5133</strain>
    </source>
</reference>
<feature type="domain" description="Lipase maturation factor 1/2 N-terminal" evidence="10">
    <location>
        <begin position="181"/>
        <end position="330"/>
    </location>
</feature>
<evidence type="ECO:0000256" key="9">
    <source>
        <dbReference type="SAM" id="MobiDB-lite"/>
    </source>
</evidence>
<dbReference type="PANTHER" id="PTHR14463:SF5">
    <property type="entry name" value="LIPASE MATURATION FACTOR 2"/>
    <property type="match status" value="1"/>
</dbReference>
<feature type="transmembrane region" description="Helical" evidence="8">
    <location>
        <begin position="270"/>
        <end position="290"/>
    </location>
</feature>
<feature type="compositionally biased region" description="Basic and acidic residues" evidence="9">
    <location>
        <begin position="441"/>
        <end position="456"/>
    </location>
</feature>
<dbReference type="GO" id="GO:0051604">
    <property type="term" value="P:protein maturation"/>
    <property type="evidence" value="ECO:0007669"/>
    <property type="project" value="InterPro"/>
</dbReference>
<feature type="transmembrane region" description="Helical" evidence="8">
    <location>
        <begin position="134"/>
        <end position="153"/>
    </location>
</feature>
<feature type="non-terminal residue" evidence="12">
    <location>
        <position position="1"/>
    </location>
</feature>
<dbReference type="AlphaFoldDB" id="A0AAV5WT15"/>
<dbReference type="PANTHER" id="PTHR14463">
    <property type="entry name" value="LIPASE MATURATION FACTOR"/>
    <property type="match status" value="1"/>
</dbReference>
<sequence length="730" mass="82136">THAQSRVMAESVPPLIIPVSPHFRPPRSSRRISPCIAQPLAAVSREIGVVETGRSTMVLLIDTQRLKRFLLVGQSVVYLIAFASLYYQIPALYGENGVTPVAAKIEKCNPKDPLNCVSPLILVLSHHLSITPSSALQIVALLGIFFSICTIAIRATRNFAFYLVLVLLYLSVVKVGDTFLYFQWDSLLLESGWLMTVVAATTNSPADMMSTYLVRFLAARLMFSSGIVKLQSLCPTWWGLTALDIHFESQCLPTPLAWFAHNQPEWIRRLSVALTFFIEIYLPPMFLLPIPMLRSLAAIPNIVFMFAIAATGNYNFFNIHYALLCVACLEGGYTPSSIKSRGFVRRFIEFIVSIAVLGAAAAHWAMMFGVQYDPKTNTVLSKITFSKAEFEKMTKIGTNIFVHVAIIAFVLVFIQFAMTAYKSNSQPVAATPKSSKKNKGGKGEKKIEKTETKQEKQSGGGIFGPTGRHAIFVLLFGSFLFWTSFIPFTQIDAAASNKIPDVLRDVYKRTSAFEFTHSYGLFRRMTGEMGRQEIVLEGSHEPNGPWKEIEFFSKPGNVNTSPVFVAPHQPRLDWQMWFAALGAYQNQPWFLSFVNRLLQSDPDVIGQLKNWPFKNKKEPLRFIRAQLYHYRFTKPGSKHNFTNISEPSNWIAFRAWWTRSLQSEYMPVMTKDTPAILERLAANSLVATKTYKNGPVDEALHKLHKQAQQLPQTTFVWSTTAFGVLLSLFL</sequence>
<keyword evidence="3 8" id="KW-0812">Transmembrane</keyword>
<feature type="transmembrane region" description="Helical" evidence="8">
    <location>
        <begin position="302"/>
        <end position="329"/>
    </location>
</feature>
<accession>A0AAV5WT15</accession>
<evidence type="ECO:0000256" key="4">
    <source>
        <dbReference type="ARBA" id="ARBA00022824"/>
    </source>
</evidence>
<keyword evidence="13" id="KW-1185">Reference proteome</keyword>
<organism evidence="12 13">
    <name type="scientific">Pristionchus fissidentatus</name>
    <dbReference type="NCBI Taxonomy" id="1538716"/>
    <lineage>
        <taxon>Eukaryota</taxon>
        <taxon>Metazoa</taxon>
        <taxon>Ecdysozoa</taxon>
        <taxon>Nematoda</taxon>
        <taxon>Chromadorea</taxon>
        <taxon>Rhabditida</taxon>
        <taxon>Rhabditina</taxon>
        <taxon>Diplogasteromorpha</taxon>
        <taxon>Diplogasteroidea</taxon>
        <taxon>Neodiplogasteridae</taxon>
        <taxon>Pristionchus</taxon>
    </lineage>
</organism>
<dbReference type="GO" id="GO:0005789">
    <property type="term" value="C:endoplasmic reticulum membrane"/>
    <property type="evidence" value="ECO:0007669"/>
    <property type="project" value="UniProtKB-SubCell"/>
</dbReference>